<comment type="pathway">
    <text evidence="1">Bacterial outer membrane biogenesis; LPS O-antigen biosynthesis.</text>
</comment>
<dbReference type="PANTHER" id="PTHR43000">
    <property type="entry name" value="DTDP-D-GLUCOSE 4,6-DEHYDRATASE-RELATED"/>
    <property type="match status" value="1"/>
</dbReference>
<dbReference type="Proteomes" id="UP000194003">
    <property type="component" value="Unassembled WGS sequence"/>
</dbReference>
<accession>A0A1Y2K7M0</accession>
<comment type="caution">
    <text evidence="4">The sequence shown here is derived from an EMBL/GenBank/DDBJ whole genome shotgun (WGS) entry which is preliminary data.</text>
</comment>
<dbReference type="STRING" id="1434232.MAIT1_04271"/>
<dbReference type="InterPro" id="IPR036291">
    <property type="entry name" value="NAD(P)-bd_dom_sf"/>
</dbReference>
<name>A0A1Y2K7M0_9PROT</name>
<reference evidence="4 5" key="1">
    <citation type="journal article" date="2016" name="BMC Genomics">
        <title>Combined genomic and structural analyses of a cultured magnetotactic bacterium reveals its niche adaptation to a dynamic environment.</title>
        <authorList>
            <person name="Araujo A.C."/>
            <person name="Morillo V."/>
            <person name="Cypriano J."/>
            <person name="Teixeira L.C."/>
            <person name="Leao P."/>
            <person name="Lyra S."/>
            <person name="Almeida L.G."/>
            <person name="Bazylinski D.A."/>
            <person name="Vasconcellos A.T."/>
            <person name="Abreu F."/>
            <person name="Lins U."/>
        </authorList>
    </citation>
    <scope>NUCLEOTIDE SEQUENCE [LARGE SCALE GENOMIC DNA]</scope>
    <source>
        <strain evidence="4 5">IT-1</strain>
    </source>
</reference>
<dbReference type="Pfam" id="PF01370">
    <property type="entry name" value="Epimerase"/>
    <property type="match status" value="1"/>
</dbReference>
<dbReference type="AlphaFoldDB" id="A0A1Y2K7M0"/>
<evidence type="ECO:0000256" key="1">
    <source>
        <dbReference type="ARBA" id="ARBA00005125"/>
    </source>
</evidence>
<dbReference type="InterPro" id="IPR001509">
    <property type="entry name" value="Epimerase_deHydtase"/>
</dbReference>
<dbReference type="EMBL" id="LVJN01000019">
    <property type="protein sequence ID" value="OSM04372.1"/>
    <property type="molecule type" value="Genomic_DNA"/>
</dbReference>
<evidence type="ECO:0000313" key="4">
    <source>
        <dbReference type="EMBL" id="OSM04372.1"/>
    </source>
</evidence>
<evidence type="ECO:0000259" key="3">
    <source>
        <dbReference type="Pfam" id="PF01370"/>
    </source>
</evidence>
<sequence length="327" mass="36056">MDVVGVDNDLRKDIHAASQWSGEQTRRDLLEHAVDYRHVDADFRDAAAMDRLFAEFGRNVQAVIHCGGAHNRAFCQANPAEAYAINVMGTNVLLETLRKHSKQGAFLYLSSMQVYGEHANGLPLMDLGRRWELLDGHPYADDGVDESMSIDATPHSMLGASQAAADLMVQEYGHSFGMNTASIRVGSIVGPCQGEHPRDDLGLNRLAECAGSGEPFVIHGYQGKQVRDPLHVADLANALWFKFQAPKPASVYNLGGGRSMACSARDAVERMQRLSGKEIELNVEEGAPAGGQAWWVTNTAKFRQEFPMWRPRYDLDALFQSLLDAKQ</sequence>
<evidence type="ECO:0000256" key="2">
    <source>
        <dbReference type="ARBA" id="ARBA00007637"/>
    </source>
</evidence>
<feature type="domain" description="NAD-dependent epimerase/dehydratase" evidence="3">
    <location>
        <begin position="29"/>
        <end position="255"/>
    </location>
</feature>
<dbReference type="Gene3D" id="3.40.50.720">
    <property type="entry name" value="NAD(P)-binding Rossmann-like Domain"/>
    <property type="match status" value="1"/>
</dbReference>
<keyword evidence="5" id="KW-1185">Reference proteome</keyword>
<comment type="similarity">
    <text evidence="2">Belongs to the NAD(P)-dependent epimerase/dehydratase family.</text>
</comment>
<organism evidence="4 5">
    <name type="scientific">Magnetofaba australis IT-1</name>
    <dbReference type="NCBI Taxonomy" id="1434232"/>
    <lineage>
        <taxon>Bacteria</taxon>
        <taxon>Pseudomonadati</taxon>
        <taxon>Pseudomonadota</taxon>
        <taxon>Magnetococcia</taxon>
        <taxon>Magnetococcales</taxon>
        <taxon>Magnetococcaceae</taxon>
        <taxon>Magnetofaba</taxon>
    </lineage>
</organism>
<evidence type="ECO:0000313" key="5">
    <source>
        <dbReference type="Proteomes" id="UP000194003"/>
    </source>
</evidence>
<proteinExistence type="inferred from homology"/>
<dbReference type="SUPFAM" id="SSF51735">
    <property type="entry name" value="NAD(P)-binding Rossmann-fold domains"/>
    <property type="match status" value="1"/>
</dbReference>
<gene>
    <name evidence="4" type="ORF">MAIT1_04271</name>
</gene>
<protein>
    <submittedName>
        <fullName evidence="4">Putative nucleoside-diphosphate-sugar epimerase</fullName>
    </submittedName>
</protein>